<protein>
    <submittedName>
        <fullName evidence="1">Uncharacterized protein</fullName>
    </submittedName>
</protein>
<name>N2AZ06_9FIRM</name>
<reference evidence="1 2" key="1">
    <citation type="journal article" date="2014" name="Genome Announc.">
        <title>Draft genome sequences of the altered schaedler flora, a defined bacterial community from gnotobiotic mice.</title>
        <authorList>
            <person name="Wannemuehler M.J."/>
            <person name="Overstreet A.M."/>
            <person name="Ward D.V."/>
            <person name="Phillips G.J."/>
        </authorList>
    </citation>
    <scope>NUCLEOTIDE SEQUENCE [LARGE SCALE GENOMIC DNA]</scope>
    <source>
        <strain evidence="1 2">ASF492</strain>
    </source>
</reference>
<sequence>MKYVDKKLVLTDCQVRGTLEQFYKNAANEAGYTETEDIMYDCRKILVAPNIQDTMIGAYQELCPGVSVHDILIHLAISGPKVCEELGMNEVIIQNGFITAKALLYKT</sequence>
<dbReference type="OrthoDB" id="1955516at2"/>
<dbReference type="PATRIC" id="fig|1235802.3.peg.1871"/>
<dbReference type="Proteomes" id="UP000012589">
    <property type="component" value="Unassembled WGS sequence"/>
</dbReference>
<organism evidence="1 2">
    <name type="scientific">Eubacterium plexicaudatum ASF492</name>
    <dbReference type="NCBI Taxonomy" id="1235802"/>
    <lineage>
        <taxon>Bacteria</taxon>
        <taxon>Bacillati</taxon>
        <taxon>Bacillota</taxon>
        <taxon>Clostridia</taxon>
        <taxon>Eubacteriales</taxon>
        <taxon>Eubacteriaceae</taxon>
        <taxon>Eubacterium</taxon>
    </lineage>
</organism>
<dbReference type="HOGENOM" id="CLU_2233049_0_0_9"/>
<evidence type="ECO:0000313" key="2">
    <source>
        <dbReference type="Proteomes" id="UP000012589"/>
    </source>
</evidence>
<gene>
    <name evidence="1" type="ORF">C823_01767</name>
</gene>
<dbReference type="EMBL" id="AQFT01000056">
    <property type="protein sequence ID" value="EMZ29674.1"/>
    <property type="molecule type" value="Genomic_DNA"/>
</dbReference>
<accession>N2AZ06</accession>
<keyword evidence="2" id="KW-1185">Reference proteome</keyword>
<comment type="caution">
    <text evidence="1">The sequence shown here is derived from an EMBL/GenBank/DDBJ whole genome shotgun (WGS) entry which is preliminary data.</text>
</comment>
<proteinExistence type="predicted"/>
<dbReference type="eggNOG" id="ENOG502ZHP3">
    <property type="taxonomic scope" value="Bacteria"/>
</dbReference>
<evidence type="ECO:0000313" key="1">
    <source>
        <dbReference type="EMBL" id="EMZ29674.1"/>
    </source>
</evidence>
<dbReference type="AlphaFoldDB" id="N2AZ06"/>